<sequence length="47" mass="5472">MLRLLPIAIRKILQQIQQRQKVEQTLPEAQAQLFAYCLSQIAHTPKN</sequence>
<reference evidence="1" key="1">
    <citation type="submission" date="2020-09" db="EMBL/GenBank/DDBJ databases">
        <title>Iningainema tapete sp. nov. (Scytonemataceae, Cyanobacteria) from greenhouses in central Florida (USA) produces two types of nodularin with biosynthetic potential for microcystin-LR and anabaenopeptins.</title>
        <authorList>
            <person name="Berthold D.E."/>
            <person name="Lefler F.W."/>
            <person name="Huang I.-S."/>
            <person name="Abdulla H."/>
            <person name="Zimba P.V."/>
            <person name="Laughinghouse H.D. IV."/>
        </authorList>
    </citation>
    <scope>NUCLEOTIDE SEQUENCE</scope>
    <source>
        <strain evidence="1">BLCCT55</strain>
    </source>
</reference>
<protein>
    <submittedName>
        <fullName evidence="1">Uncharacterized protein</fullName>
    </submittedName>
</protein>
<dbReference type="EMBL" id="JACXAE010000024">
    <property type="protein sequence ID" value="MBD2771411.1"/>
    <property type="molecule type" value="Genomic_DNA"/>
</dbReference>
<dbReference type="RefSeq" id="WP_190825709.1">
    <property type="nucleotide sequence ID" value="NZ_CAWPPI010000024.1"/>
</dbReference>
<evidence type="ECO:0000313" key="1">
    <source>
        <dbReference type="EMBL" id="MBD2771411.1"/>
    </source>
</evidence>
<keyword evidence="2" id="KW-1185">Reference proteome</keyword>
<evidence type="ECO:0000313" key="2">
    <source>
        <dbReference type="Proteomes" id="UP000629098"/>
    </source>
</evidence>
<proteinExistence type="predicted"/>
<gene>
    <name evidence="1" type="ORF">ICL16_04605</name>
</gene>
<dbReference type="AlphaFoldDB" id="A0A8J6XIM7"/>
<accession>A0A8J6XIM7</accession>
<dbReference type="Proteomes" id="UP000629098">
    <property type="component" value="Unassembled WGS sequence"/>
</dbReference>
<comment type="caution">
    <text evidence="1">The sequence shown here is derived from an EMBL/GenBank/DDBJ whole genome shotgun (WGS) entry which is preliminary data.</text>
</comment>
<organism evidence="1 2">
    <name type="scientific">Iningainema tapete BLCC-T55</name>
    <dbReference type="NCBI Taxonomy" id="2748662"/>
    <lineage>
        <taxon>Bacteria</taxon>
        <taxon>Bacillati</taxon>
        <taxon>Cyanobacteriota</taxon>
        <taxon>Cyanophyceae</taxon>
        <taxon>Nostocales</taxon>
        <taxon>Scytonemataceae</taxon>
        <taxon>Iningainema tapete</taxon>
    </lineage>
</organism>
<name>A0A8J6XIM7_9CYAN</name>